<dbReference type="Proteomes" id="UP000595437">
    <property type="component" value="Chromosome 1"/>
</dbReference>
<evidence type="ECO:0000313" key="7">
    <source>
        <dbReference type="EMBL" id="QQP56804.1"/>
    </source>
</evidence>
<dbReference type="OrthoDB" id="10034090at2759"/>
<feature type="compositionally biased region" description="Basic and acidic residues" evidence="6">
    <location>
        <begin position="43"/>
        <end position="78"/>
    </location>
</feature>
<protein>
    <submittedName>
        <fullName evidence="7">Protein daughterless</fullName>
    </submittedName>
</protein>
<proteinExistence type="predicted"/>
<organism evidence="7 8">
    <name type="scientific">Caligus rogercresseyi</name>
    <name type="common">Sea louse</name>
    <dbReference type="NCBI Taxonomy" id="217165"/>
    <lineage>
        <taxon>Eukaryota</taxon>
        <taxon>Metazoa</taxon>
        <taxon>Ecdysozoa</taxon>
        <taxon>Arthropoda</taxon>
        <taxon>Crustacea</taxon>
        <taxon>Multicrustacea</taxon>
        <taxon>Hexanauplia</taxon>
        <taxon>Copepoda</taxon>
        <taxon>Siphonostomatoida</taxon>
        <taxon>Caligidae</taxon>
        <taxon>Caligus</taxon>
    </lineage>
</organism>
<gene>
    <name evidence="7" type="ORF">FKW44_001594</name>
</gene>
<keyword evidence="2" id="KW-0805">Transcription regulation</keyword>
<dbReference type="InterPro" id="IPR051098">
    <property type="entry name" value="NeuroDiff_E-box_TFs"/>
</dbReference>
<dbReference type="GO" id="GO:0000978">
    <property type="term" value="F:RNA polymerase II cis-regulatory region sequence-specific DNA binding"/>
    <property type="evidence" value="ECO:0007669"/>
    <property type="project" value="TreeGrafter"/>
</dbReference>
<dbReference type="GO" id="GO:0005634">
    <property type="term" value="C:nucleus"/>
    <property type="evidence" value="ECO:0007669"/>
    <property type="project" value="UniProtKB-SubCell"/>
</dbReference>
<evidence type="ECO:0000313" key="8">
    <source>
        <dbReference type="Proteomes" id="UP000595437"/>
    </source>
</evidence>
<evidence type="ECO:0000256" key="6">
    <source>
        <dbReference type="SAM" id="MobiDB-lite"/>
    </source>
</evidence>
<feature type="compositionally biased region" description="Low complexity" evidence="6">
    <location>
        <begin position="160"/>
        <end position="175"/>
    </location>
</feature>
<accession>A0A7T8KJ01</accession>
<feature type="region of interest" description="Disordered" evidence="6">
    <location>
        <begin position="1"/>
        <end position="78"/>
    </location>
</feature>
<dbReference type="Gene3D" id="4.10.280.10">
    <property type="entry name" value="Helix-loop-helix DNA-binding domain"/>
    <property type="match status" value="1"/>
</dbReference>
<dbReference type="SUPFAM" id="SSF47459">
    <property type="entry name" value="HLH, helix-loop-helix DNA-binding domain"/>
    <property type="match status" value="1"/>
</dbReference>
<dbReference type="EMBL" id="CP045890">
    <property type="protein sequence ID" value="QQP56804.1"/>
    <property type="molecule type" value="Genomic_DNA"/>
</dbReference>
<reference evidence="8" key="1">
    <citation type="submission" date="2021-01" db="EMBL/GenBank/DDBJ databases">
        <title>Caligus Genome Assembly.</title>
        <authorList>
            <person name="Gallardo-Escarate C."/>
        </authorList>
    </citation>
    <scope>NUCLEOTIDE SEQUENCE [LARGE SCALE GENOMIC DNA]</scope>
</reference>
<sequence length="187" mass="20280">MSPEDKTPSSSGCLDASGGGGKNARKRRRVEPEEEDDLPPEVKYLREKERRSANNARERIRIRDINEASKNSDSDKPQTKLGILNMAVEVIMTLEQQVRERNLNPKVACLKRREEEKSEDRGGGDGGLLGGSGLLSGGQLVVNGGIHHPQASATITTNESSNSSPSNPYSSSSNSQQIGYHPPHPPI</sequence>
<feature type="compositionally biased region" description="Basic and acidic residues" evidence="6">
    <location>
        <begin position="113"/>
        <end position="123"/>
    </location>
</feature>
<dbReference type="PANTHER" id="PTHR11793">
    <property type="entry name" value="BASIC HELIX-LOOP-HELIX TRANSCRIPTION FACTOR"/>
    <property type="match status" value="1"/>
</dbReference>
<evidence type="ECO:0000256" key="3">
    <source>
        <dbReference type="ARBA" id="ARBA00023125"/>
    </source>
</evidence>
<feature type="compositionally biased region" description="Gly residues" evidence="6">
    <location>
        <begin position="124"/>
        <end position="136"/>
    </location>
</feature>
<feature type="region of interest" description="Disordered" evidence="6">
    <location>
        <begin position="113"/>
        <end position="187"/>
    </location>
</feature>
<dbReference type="AlphaFoldDB" id="A0A7T8KJ01"/>
<dbReference type="GO" id="GO:0005667">
    <property type="term" value="C:transcription regulator complex"/>
    <property type="evidence" value="ECO:0007669"/>
    <property type="project" value="TreeGrafter"/>
</dbReference>
<evidence type="ECO:0000256" key="5">
    <source>
        <dbReference type="ARBA" id="ARBA00023242"/>
    </source>
</evidence>
<evidence type="ECO:0000256" key="2">
    <source>
        <dbReference type="ARBA" id="ARBA00023015"/>
    </source>
</evidence>
<dbReference type="InterPro" id="IPR036638">
    <property type="entry name" value="HLH_DNA-bd_sf"/>
</dbReference>
<dbReference type="GO" id="GO:0000981">
    <property type="term" value="F:DNA-binding transcription factor activity, RNA polymerase II-specific"/>
    <property type="evidence" value="ECO:0007669"/>
    <property type="project" value="TreeGrafter"/>
</dbReference>
<keyword evidence="4" id="KW-0804">Transcription</keyword>
<dbReference type="PANTHER" id="PTHR11793:SF13">
    <property type="entry name" value="PROTEIN DAUGHTERLESS"/>
    <property type="match status" value="1"/>
</dbReference>
<evidence type="ECO:0000256" key="1">
    <source>
        <dbReference type="ARBA" id="ARBA00004123"/>
    </source>
</evidence>
<keyword evidence="5" id="KW-0539">Nucleus</keyword>
<evidence type="ECO:0000256" key="4">
    <source>
        <dbReference type="ARBA" id="ARBA00023163"/>
    </source>
</evidence>
<keyword evidence="3" id="KW-0238">DNA-binding</keyword>
<keyword evidence="8" id="KW-1185">Reference proteome</keyword>
<name>A0A7T8KJ01_CALRO</name>
<dbReference type="GO" id="GO:0000785">
    <property type="term" value="C:chromatin"/>
    <property type="evidence" value="ECO:0007669"/>
    <property type="project" value="TreeGrafter"/>
</dbReference>
<dbReference type="GO" id="GO:0046983">
    <property type="term" value="F:protein dimerization activity"/>
    <property type="evidence" value="ECO:0007669"/>
    <property type="project" value="InterPro"/>
</dbReference>
<comment type="subcellular location">
    <subcellularLocation>
        <location evidence="1">Nucleus</location>
    </subcellularLocation>
</comment>